<sequence length="132" mass="14897">MALLKIEDIIAKKEELRAQAGEQKCLVYCEKLGGEFEAHSLSKGDLADVRSKMKDSYLEGIKYLIYMSIDDLRSPQLLEAYECKTNSVKIVGRLFPKENEVGAIGEILMDLNGLGQLKPGEIYRKEIEDLKN</sequence>
<dbReference type="EMBL" id="CP004121">
    <property type="protein sequence ID" value="AGF56464.1"/>
    <property type="molecule type" value="Genomic_DNA"/>
</dbReference>
<dbReference type="PATRIC" id="fig|931276.5.peg.2711"/>
<organism evidence="1 2">
    <name type="scientific">Clostridium saccharoperbutylacetonicum N1-4(HMT)</name>
    <dbReference type="NCBI Taxonomy" id="931276"/>
    <lineage>
        <taxon>Bacteria</taxon>
        <taxon>Bacillati</taxon>
        <taxon>Bacillota</taxon>
        <taxon>Clostridia</taxon>
        <taxon>Eubacteriales</taxon>
        <taxon>Clostridiaceae</taxon>
        <taxon>Clostridium</taxon>
    </lineage>
</organism>
<dbReference type="AlphaFoldDB" id="M1MEX0"/>
<name>M1MEX0_9CLOT</name>
<reference evidence="1 2" key="1">
    <citation type="submission" date="2013-02" db="EMBL/GenBank/DDBJ databases">
        <title>Genome sequence of Clostridium saccharoperbutylacetonicum N1-4(HMT).</title>
        <authorList>
            <person name="Poehlein A."/>
            <person name="Daniel R."/>
        </authorList>
    </citation>
    <scope>NUCLEOTIDE SEQUENCE [LARGE SCALE GENOMIC DNA]</scope>
    <source>
        <strain evidence="2">N1-4(HMT)</strain>
    </source>
</reference>
<dbReference type="Proteomes" id="UP000011728">
    <property type="component" value="Chromosome"/>
</dbReference>
<accession>M1MEX0</accession>
<protein>
    <recommendedName>
        <fullName evidence="3">Phage XkdN-like protein</fullName>
    </recommendedName>
</protein>
<evidence type="ECO:0000313" key="1">
    <source>
        <dbReference type="EMBL" id="AGF56464.1"/>
    </source>
</evidence>
<gene>
    <name evidence="1" type="ORF">Cspa_c26990</name>
</gene>
<dbReference type="RefSeq" id="WP_015392783.1">
    <property type="nucleotide sequence ID" value="NC_020291.1"/>
</dbReference>
<dbReference type="eggNOG" id="ENOG5030PAN">
    <property type="taxonomic scope" value="Bacteria"/>
</dbReference>
<evidence type="ECO:0000313" key="2">
    <source>
        <dbReference type="Proteomes" id="UP000011728"/>
    </source>
</evidence>
<keyword evidence="2" id="KW-1185">Reference proteome</keyword>
<evidence type="ECO:0008006" key="3">
    <source>
        <dbReference type="Google" id="ProtNLM"/>
    </source>
</evidence>
<dbReference type="KEGG" id="csr:Cspa_c26990"/>
<proteinExistence type="predicted"/>
<dbReference type="HOGENOM" id="CLU_1755636_0_0_9"/>